<dbReference type="RefSeq" id="WP_069851360.1">
    <property type="nucleotide sequence ID" value="NZ_CP014859.1"/>
</dbReference>
<gene>
    <name evidence="1" type="ORF">TL08_20895</name>
</gene>
<reference evidence="2" key="1">
    <citation type="submission" date="2016-03" db="EMBL/GenBank/DDBJ databases">
        <title>Complete genome sequence of the type strain Actinoalloteichus hymeniacidonis DSM 45092.</title>
        <authorList>
            <person name="Schaffert L."/>
            <person name="Albersmeier A."/>
            <person name="Winkler A."/>
            <person name="Kalinowski J."/>
            <person name="Zotchev S."/>
            <person name="Ruckert C."/>
        </authorList>
    </citation>
    <scope>NUCLEOTIDE SEQUENCE [LARGE SCALE GENOMIC DNA]</scope>
    <source>
        <strain evidence="2">HPA177(T) (DSM 45092(T))</strain>
    </source>
</reference>
<dbReference type="KEGG" id="ahm:TL08_20895"/>
<accession>A0AAC9HUW3</accession>
<keyword evidence="2" id="KW-1185">Reference proteome</keyword>
<name>A0AAC9HUW3_9PSEU</name>
<proteinExistence type="predicted"/>
<sequence>MIYPDPSLFILVPAEQSGPHRVPQSIAITVDRSAHRVLLDLGFRSSGLAALNPTATRSLIDNLDLRHAGETRLPALGRGLVPRVLSLTIHPGLGVDLAVLGDGAPRSSWRIELDQLPTLVLALIDAIDLVDPYPLPKPVEPPPPHPTAATRIEFRRREPINRTRGLHIVRAGR</sequence>
<dbReference type="Proteomes" id="UP000095210">
    <property type="component" value="Chromosome"/>
</dbReference>
<dbReference type="AlphaFoldDB" id="A0AAC9HUW3"/>
<protein>
    <submittedName>
        <fullName evidence="1">Uncharacterized protein</fullName>
    </submittedName>
</protein>
<dbReference type="EMBL" id="CP014859">
    <property type="protein sequence ID" value="AOS64970.1"/>
    <property type="molecule type" value="Genomic_DNA"/>
</dbReference>
<evidence type="ECO:0000313" key="2">
    <source>
        <dbReference type="Proteomes" id="UP000095210"/>
    </source>
</evidence>
<evidence type="ECO:0000313" key="1">
    <source>
        <dbReference type="EMBL" id="AOS64970.1"/>
    </source>
</evidence>
<organism evidence="1 2">
    <name type="scientific">Actinoalloteichus hymeniacidonis</name>
    <dbReference type="NCBI Taxonomy" id="340345"/>
    <lineage>
        <taxon>Bacteria</taxon>
        <taxon>Bacillati</taxon>
        <taxon>Actinomycetota</taxon>
        <taxon>Actinomycetes</taxon>
        <taxon>Pseudonocardiales</taxon>
        <taxon>Pseudonocardiaceae</taxon>
        <taxon>Actinoalloteichus</taxon>
    </lineage>
</organism>